<dbReference type="InterPro" id="IPR013087">
    <property type="entry name" value="Znf_C2H2_type"/>
</dbReference>
<keyword evidence="3 5" id="KW-0863">Zinc-finger</keyword>
<evidence type="ECO:0000313" key="8">
    <source>
        <dbReference type="Ensembl" id="ENSSORP00005020900.1"/>
    </source>
</evidence>
<dbReference type="OrthoDB" id="8069632at2759"/>
<dbReference type="SMART" id="SM00355">
    <property type="entry name" value="ZnF_C2H2"/>
    <property type="match status" value="3"/>
</dbReference>
<keyword evidence="1" id="KW-0479">Metal-binding</keyword>
<dbReference type="PANTHER" id="PTHR24379">
    <property type="entry name" value="KRAB AND ZINC FINGER DOMAIN-CONTAINING"/>
    <property type="match status" value="1"/>
</dbReference>
<dbReference type="Ensembl" id="ENSSORT00005021527.1">
    <property type="protein sequence ID" value="ENSSORP00005020900.1"/>
    <property type="gene ID" value="ENSSORG00005010212.1"/>
</dbReference>
<feature type="domain" description="C2H2-type" evidence="7">
    <location>
        <begin position="87"/>
        <end position="111"/>
    </location>
</feature>
<dbReference type="GeneID" id="115427569"/>
<dbReference type="PROSITE" id="PS00028">
    <property type="entry name" value="ZINC_FINGER_C2H2_1"/>
    <property type="match status" value="2"/>
</dbReference>
<gene>
    <name evidence="8" type="primary">LOC115427569</name>
</gene>
<accession>A0A672ZUD8</accession>
<feature type="region of interest" description="Disordered" evidence="6">
    <location>
        <begin position="529"/>
        <end position="550"/>
    </location>
</feature>
<dbReference type="GO" id="GO:0008270">
    <property type="term" value="F:zinc ion binding"/>
    <property type="evidence" value="ECO:0007669"/>
    <property type="project" value="UniProtKB-KW"/>
</dbReference>
<reference evidence="8" key="3">
    <citation type="submission" date="2025-09" db="UniProtKB">
        <authorList>
            <consortium name="Ensembl"/>
        </authorList>
    </citation>
    <scope>IDENTIFICATION</scope>
</reference>
<reference evidence="8" key="1">
    <citation type="submission" date="2019-06" db="EMBL/GenBank/DDBJ databases">
        <authorList>
            <consortium name="Wellcome Sanger Institute Data Sharing"/>
        </authorList>
    </citation>
    <scope>NUCLEOTIDE SEQUENCE [LARGE SCALE GENOMIC DNA]</scope>
</reference>
<keyword evidence="9" id="KW-1185">Reference proteome</keyword>
<protein>
    <submittedName>
        <fullName evidence="8">Uncharacterized LOC115427569</fullName>
    </submittedName>
</protein>
<feature type="region of interest" description="Disordered" evidence="6">
    <location>
        <begin position="692"/>
        <end position="720"/>
    </location>
</feature>
<dbReference type="Proteomes" id="UP000472271">
    <property type="component" value="Chromosome 10"/>
</dbReference>
<dbReference type="PROSITE" id="PS50157">
    <property type="entry name" value="ZINC_FINGER_C2H2_2"/>
    <property type="match status" value="2"/>
</dbReference>
<evidence type="ECO:0000256" key="5">
    <source>
        <dbReference type="PROSITE-ProRule" id="PRU00042"/>
    </source>
</evidence>
<keyword evidence="4" id="KW-0862">Zinc</keyword>
<organism evidence="8 9">
    <name type="scientific">Sphaeramia orbicularis</name>
    <name type="common">orbiculate cardinalfish</name>
    <dbReference type="NCBI Taxonomy" id="375764"/>
    <lineage>
        <taxon>Eukaryota</taxon>
        <taxon>Metazoa</taxon>
        <taxon>Chordata</taxon>
        <taxon>Craniata</taxon>
        <taxon>Vertebrata</taxon>
        <taxon>Euteleostomi</taxon>
        <taxon>Actinopterygii</taxon>
        <taxon>Neopterygii</taxon>
        <taxon>Teleostei</taxon>
        <taxon>Neoteleostei</taxon>
        <taxon>Acanthomorphata</taxon>
        <taxon>Gobiaria</taxon>
        <taxon>Kurtiformes</taxon>
        <taxon>Apogonoidei</taxon>
        <taxon>Apogonidae</taxon>
        <taxon>Apogoninae</taxon>
        <taxon>Sphaeramia</taxon>
    </lineage>
</organism>
<evidence type="ECO:0000256" key="4">
    <source>
        <dbReference type="ARBA" id="ARBA00022833"/>
    </source>
</evidence>
<evidence type="ECO:0000256" key="3">
    <source>
        <dbReference type="ARBA" id="ARBA00022771"/>
    </source>
</evidence>
<dbReference type="PANTHER" id="PTHR24379:SF121">
    <property type="entry name" value="C2H2-TYPE DOMAIN-CONTAINING PROTEIN"/>
    <property type="match status" value="1"/>
</dbReference>
<feature type="domain" description="C2H2-type" evidence="7">
    <location>
        <begin position="59"/>
        <end position="86"/>
    </location>
</feature>
<feature type="region of interest" description="Disordered" evidence="6">
    <location>
        <begin position="116"/>
        <end position="149"/>
    </location>
</feature>
<feature type="region of interest" description="Disordered" evidence="6">
    <location>
        <begin position="408"/>
        <end position="430"/>
    </location>
</feature>
<dbReference type="InParanoid" id="A0A672ZUD8"/>
<keyword evidence="2" id="KW-0677">Repeat</keyword>
<proteinExistence type="predicted"/>
<evidence type="ECO:0000256" key="2">
    <source>
        <dbReference type="ARBA" id="ARBA00022737"/>
    </source>
</evidence>
<feature type="compositionally biased region" description="Low complexity" evidence="6">
    <location>
        <begin position="126"/>
        <end position="149"/>
    </location>
</feature>
<sequence length="844" mass="92022">MKPAGYQSMASTVMSQPPRLTLDPVLSTSKLMYCEKCGFASTDTAAFKKHVFEHMGTRFYCFYCNSVFFSEAELNAHLKQHTAKYPFKCPHCGQGYMRRLCLVKHIDRLHSKTISQGPAKPAITKTPHVTVSSASPSVPSTDPSSLRPTVRVTVPTPSTAAARLGKDEQKIKTLDTQFSNATNGDGILFSPVNGHIQPNRALTLALPEDVAIPAGCLVELVEVKTVNGTKELKLRVVSQQENESVIKDTRTTVSENTAVGKPFSSSLNYPNTMKSTSMGMCTVNRKSYETKTVNVQHPDVVSVSMPAKVSISKNLQNQERAEKSKIKRTSQEIINLESNTIIPNKVSKSILNTVREGNSSVRVLQREPMNHSTPPSTVMSSRVINRLMNTMHPENMGARVCQRTVDERKNSLQEHPSSGAPRMTGDIKSGSQDVSVKLGVRKMRPSDNAATKIKQEVAGLKQQSLIPSSMSSVNLLLAAPAQMRPPAVLECRDNFTPTVPFPATSTASKTLNEVPAVKQLLVTHTNAKTPAWPHNVRSNNRAAEGGSAEPESFPVISSVFSLSQQPEDAQGPIQPLVMALRGIVMDKTNSSNGVVSDNIKILKTVEVKGSPTSAYRAQVDTKDDIVSNGQLLTKQTFHSVKIEEEDKRIQQVVTINNVKVKEEKNSTAPTDIKTCSQTPEAKVCSTDQGSVSYAASHTDTPETTNPLQQTPDSVRGESSASSKFLTVSLKRVQVGVWKKSKKRLKTRISKCGTRISVASLSDCTIIYPMPLKVDQLVKRPGPNQPVVVLNHPKPRASLEGVQTNTLTDTGAAEVAPKCQILKMRLSKVMGQKYEVMGCTVRDCS</sequence>
<dbReference type="RefSeq" id="XP_030002027.1">
    <property type="nucleotide sequence ID" value="XM_030146167.1"/>
</dbReference>
<dbReference type="Gene3D" id="3.30.160.60">
    <property type="entry name" value="Classic Zinc Finger"/>
    <property type="match status" value="1"/>
</dbReference>
<evidence type="ECO:0000259" key="7">
    <source>
        <dbReference type="PROSITE" id="PS50157"/>
    </source>
</evidence>
<dbReference type="SUPFAM" id="SSF57667">
    <property type="entry name" value="beta-beta-alpha zinc fingers"/>
    <property type="match status" value="1"/>
</dbReference>
<evidence type="ECO:0000313" key="9">
    <source>
        <dbReference type="Proteomes" id="UP000472271"/>
    </source>
</evidence>
<evidence type="ECO:0000256" key="6">
    <source>
        <dbReference type="SAM" id="MobiDB-lite"/>
    </source>
</evidence>
<name>A0A672ZUD8_9TELE</name>
<evidence type="ECO:0000256" key="1">
    <source>
        <dbReference type="ARBA" id="ARBA00022723"/>
    </source>
</evidence>
<dbReference type="CTD" id="85460"/>
<reference evidence="8" key="2">
    <citation type="submission" date="2025-08" db="UniProtKB">
        <authorList>
            <consortium name="Ensembl"/>
        </authorList>
    </citation>
    <scope>IDENTIFICATION</scope>
</reference>
<dbReference type="AlphaFoldDB" id="A0A672ZUD8"/>
<dbReference type="InterPro" id="IPR036236">
    <property type="entry name" value="Znf_C2H2_sf"/>
</dbReference>